<evidence type="ECO:0000313" key="13">
    <source>
        <dbReference type="Proteomes" id="UP001156389"/>
    </source>
</evidence>
<dbReference type="PROSITE" id="PS50011">
    <property type="entry name" value="PROTEIN_KINASE_DOM"/>
    <property type="match status" value="1"/>
</dbReference>
<reference evidence="12 13" key="1">
    <citation type="submission" date="2021-10" db="EMBL/GenBank/DDBJ databases">
        <title>Streptomyces gossypii sp. nov., isolated from soil collected from cotton field.</title>
        <authorList>
            <person name="Ge X."/>
            <person name="Chen X."/>
            <person name="Liu W."/>
        </authorList>
    </citation>
    <scope>NUCLEOTIDE SEQUENCE [LARGE SCALE GENOMIC DNA]</scope>
    <source>
        <strain evidence="12 13">N2-109</strain>
    </source>
</reference>
<dbReference type="InterPro" id="IPR028081">
    <property type="entry name" value="Leu-bd"/>
</dbReference>
<dbReference type="Gene3D" id="1.10.510.10">
    <property type="entry name" value="Transferase(Phosphotransferase) domain 1"/>
    <property type="match status" value="1"/>
</dbReference>
<dbReference type="InterPro" id="IPR011009">
    <property type="entry name" value="Kinase-like_dom_sf"/>
</dbReference>
<evidence type="ECO:0000256" key="7">
    <source>
        <dbReference type="ARBA" id="ARBA00022777"/>
    </source>
</evidence>
<comment type="caution">
    <text evidence="12">The sequence shown here is derived from an EMBL/GenBank/DDBJ whole genome shotgun (WGS) entry which is preliminary data.</text>
</comment>
<organism evidence="12 13">
    <name type="scientific">Streptomyces gossypii</name>
    <dbReference type="NCBI Taxonomy" id="2883101"/>
    <lineage>
        <taxon>Bacteria</taxon>
        <taxon>Bacillati</taxon>
        <taxon>Actinomycetota</taxon>
        <taxon>Actinomycetes</taxon>
        <taxon>Kitasatosporales</taxon>
        <taxon>Streptomycetaceae</taxon>
        <taxon>Streptomyces</taxon>
    </lineage>
</organism>
<dbReference type="GO" id="GO:0016301">
    <property type="term" value="F:kinase activity"/>
    <property type="evidence" value="ECO:0007669"/>
    <property type="project" value="UniProtKB-KW"/>
</dbReference>
<keyword evidence="7 12" id="KW-0418">Kinase</keyword>
<dbReference type="SMART" id="SM00220">
    <property type="entry name" value="S_TKc"/>
    <property type="match status" value="1"/>
</dbReference>
<dbReference type="CDD" id="cd14014">
    <property type="entry name" value="STKc_PknB_like"/>
    <property type="match status" value="1"/>
</dbReference>
<dbReference type="PANTHER" id="PTHR43289:SF6">
    <property type="entry name" value="SERINE_THREONINE-PROTEIN KINASE NEKL-3"/>
    <property type="match status" value="1"/>
</dbReference>
<evidence type="ECO:0000256" key="5">
    <source>
        <dbReference type="ARBA" id="ARBA00022729"/>
    </source>
</evidence>
<dbReference type="InterPro" id="IPR017441">
    <property type="entry name" value="Protein_kinase_ATP_BS"/>
</dbReference>
<proteinExistence type="inferred from homology"/>
<evidence type="ECO:0000313" key="12">
    <source>
        <dbReference type="EMBL" id="MCT2592594.1"/>
    </source>
</evidence>
<evidence type="ECO:0000256" key="2">
    <source>
        <dbReference type="ARBA" id="ARBA00012513"/>
    </source>
</evidence>
<evidence type="ECO:0000256" key="10">
    <source>
        <dbReference type="SAM" id="MobiDB-lite"/>
    </source>
</evidence>
<dbReference type="RefSeq" id="WP_260219911.1">
    <property type="nucleotide sequence ID" value="NZ_JAJAGO010000010.1"/>
</dbReference>
<evidence type="ECO:0000259" key="11">
    <source>
        <dbReference type="PROSITE" id="PS50011"/>
    </source>
</evidence>
<feature type="region of interest" description="Disordered" evidence="10">
    <location>
        <begin position="294"/>
        <end position="370"/>
    </location>
</feature>
<keyword evidence="4" id="KW-0808">Transferase</keyword>
<accession>A0ABT2JYR7</accession>
<sequence>MAYGGSEGRLTGLELAGRYRLEARLGAGGMGEVWRARDRTLGREVAVKVFTPRQEPDGEEYAGLLARFRQEARVVAALDSPCIVALHDHGTARVPDGAEVPFLVMTLVRGRTLQQIITAEGPQPVGLALERAAQICQALTAAHAQGIVHRDIKPANAMVSDDGALKVLDFGIARIAETGTGALRLTLTGEMPFGSVLYMAPERFRDQAGDARTDLYAVGCVLYELLAGRPPFSGSAAGIMYNHVHDMPVPPSRIRPEVPAEVNRVVMGLLAKDPADRPQDAAGVAEILAALARDAAQAQPEDEAGPEETEPEETEPEEAPPESAAPPVRDPAHAHAPTPRRIAVPPRTGSRPSAPVPSRPLDRAPVRPARRIGGRTTAVLTAVGLLAAVGVVAATGWPGEDGPQYVIGVQEGFEVDGTGADAVRAAVEDAGEDLPFTLRTVPLKHAADAKERRRLEDGWLDRHEDLVAVVNPQSGSLLSSNGPGDPVLVHGCQGYQAPGKWDGKTFMASATQQQTGARIGEYLAAADGVDTVYVQDATGVRVEALVAALRQQGVRVVQDDDLKSAERLDEKKLRSVLTEADADAVYLDDDRRSAWTTAVDESGFEGLRMLAATDVECTDEPGSDSPAPSSVEGWLLARSFYSPERDPQKMRPIGVRSALGAELAAAPFAVETYQATRALIDALSALPEGHSATQAREALAAELGSVDTEGPVGRVRFGEQRTVREPAVWIDRAEDGAWKQTAALTARPRTP</sequence>
<dbReference type="Gene3D" id="3.40.50.2300">
    <property type="match status" value="2"/>
</dbReference>
<keyword evidence="8 9" id="KW-0067">ATP-binding</keyword>
<dbReference type="InterPro" id="IPR000719">
    <property type="entry name" value="Prot_kinase_dom"/>
</dbReference>
<evidence type="ECO:0000256" key="8">
    <source>
        <dbReference type="ARBA" id="ARBA00022840"/>
    </source>
</evidence>
<dbReference type="SUPFAM" id="SSF53822">
    <property type="entry name" value="Periplasmic binding protein-like I"/>
    <property type="match status" value="1"/>
</dbReference>
<keyword evidence="13" id="KW-1185">Reference proteome</keyword>
<dbReference type="EC" id="2.7.11.1" evidence="2"/>
<dbReference type="Proteomes" id="UP001156389">
    <property type="component" value="Unassembled WGS sequence"/>
</dbReference>
<feature type="binding site" evidence="9">
    <location>
        <position position="48"/>
    </location>
    <ligand>
        <name>ATP</name>
        <dbReference type="ChEBI" id="CHEBI:30616"/>
    </ligand>
</feature>
<evidence type="ECO:0000256" key="6">
    <source>
        <dbReference type="ARBA" id="ARBA00022741"/>
    </source>
</evidence>
<dbReference type="PROSITE" id="PS00107">
    <property type="entry name" value="PROTEIN_KINASE_ATP"/>
    <property type="match status" value="1"/>
</dbReference>
<keyword evidence="5" id="KW-0732">Signal</keyword>
<dbReference type="InterPro" id="IPR028082">
    <property type="entry name" value="Peripla_BP_I"/>
</dbReference>
<name>A0ABT2JYR7_9ACTN</name>
<keyword evidence="6 9" id="KW-0547">Nucleotide-binding</keyword>
<dbReference type="Pfam" id="PF13458">
    <property type="entry name" value="Peripla_BP_6"/>
    <property type="match status" value="1"/>
</dbReference>
<evidence type="ECO:0000256" key="3">
    <source>
        <dbReference type="ARBA" id="ARBA00022527"/>
    </source>
</evidence>
<keyword evidence="3" id="KW-0723">Serine/threonine-protein kinase</keyword>
<dbReference type="SUPFAM" id="SSF56112">
    <property type="entry name" value="Protein kinase-like (PK-like)"/>
    <property type="match status" value="1"/>
</dbReference>
<dbReference type="EMBL" id="JAJAGO010000010">
    <property type="protein sequence ID" value="MCT2592594.1"/>
    <property type="molecule type" value="Genomic_DNA"/>
</dbReference>
<evidence type="ECO:0000256" key="9">
    <source>
        <dbReference type="PROSITE-ProRule" id="PRU10141"/>
    </source>
</evidence>
<comment type="similarity">
    <text evidence="1">Belongs to the leucine-binding protein family.</text>
</comment>
<protein>
    <recommendedName>
        <fullName evidence="2">non-specific serine/threonine protein kinase</fullName>
        <ecNumber evidence="2">2.7.11.1</ecNumber>
    </recommendedName>
</protein>
<dbReference type="PANTHER" id="PTHR43289">
    <property type="entry name" value="MITOGEN-ACTIVATED PROTEIN KINASE KINASE KINASE 20-RELATED"/>
    <property type="match status" value="1"/>
</dbReference>
<feature type="domain" description="Protein kinase" evidence="11">
    <location>
        <begin position="19"/>
        <end position="291"/>
    </location>
</feature>
<gene>
    <name evidence="12" type="ORF">LHJ74_22235</name>
</gene>
<evidence type="ECO:0000256" key="1">
    <source>
        <dbReference type="ARBA" id="ARBA00010062"/>
    </source>
</evidence>
<feature type="compositionally biased region" description="Acidic residues" evidence="10">
    <location>
        <begin position="300"/>
        <end position="320"/>
    </location>
</feature>
<dbReference type="Pfam" id="PF00069">
    <property type="entry name" value="Pkinase"/>
    <property type="match status" value="1"/>
</dbReference>
<dbReference type="Gene3D" id="3.30.200.20">
    <property type="entry name" value="Phosphorylase Kinase, domain 1"/>
    <property type="match status" value="1"/>
</dbReference>
<evidence type="ECO:0000256" key="4">
    <source>
        <dbReference type="ARBA" id="ARBA00022679"/>
    </source>
</evidence>